<dbReference type="GO" id="GO:0005634">
    <property type="term" value="C:nucleus"/>
    <property type="evidence" value="ECO:0007669"/>
    <property type="project" value="UniProtKB-SubCell"/>
</dbReference>
<dbReference type="SMART" id="SM00717">
    <property type="entry name" value="SANT"/>
    <property type="match status" value="2"/>
</dbReference>
<gene>
    <name evidence="11" type="ORF">OIU84_008692</name>
</gene>
<feature type="compositionally biased region" description="Polar residues" evidence="6">
    <location>
        <begin position="187"/>
        <end position="198"/>
    </location>
</feature>
<feature type="signal peptide" evidence="7">
    <location>
        <begin position="1"/>
        <end position="22"/>
    </location>
</feature>
<evidence type="ECO:0000256" key="1">
    <source>
        <dbReference type="ARBA" id="ARBA00004123"/>
    </source>
</evidence>
<dbReference type="Gene3D" id="1.10.10.60">
    <property type="entry name" value="Homeodomain-like"/>
    <property type="match status" value="2"/>
</dbReference>
<feature type="domain" description="Myb-like" evidence="8">
    <location>
        <begin position="78"/>
        <end position="124"/>
    </location>
</feature>
<dbReference type="Proteomes" id="UP001162972">
    <property type="component" value="Chromosome 9"/>
</dbReference>
<sequence length="393" mass="44098">MGRVCFLHLGVQLLLLHGQVFQRQVLLTGLFVDGDRHTWTYEGNPDGGLSGEVNDVSGKSCKGTGKKTKKGSCSTLIKGQWTEEEDRKLIRLVKQFGVRKWAQIAERVAGRAGKQCRERWHNHLRPDIKKDSWSEEEERILVEAHTKVGNRWAEIAKLIRGRTENAIKNHWNATKRRQNSRRKQKQTETQSGKPQPSILQDYIRSQNFKKASTSVTPTPSTATNTPSSSISEDPSSQFNYFLPELSESATDDSPSLLALSDNDDELLFIQNFFANKSKGKVATENPIMQVSRSKIQGTLAFDSSTLNPKVYTNGLEAATDQKTPTYNNHLRSDLYLSYLLNGASNAPGSPYTEYGHSSTNMEMDQTYSLNGKKEMDLIEMISSSQFSQGIDNI</sequence>
<feature type="domain" description="SANT" evidence="9">
    <location>
        <begin position="128"/>
        <end position="179"/>
    </location>
</feature>
<organism evidence="11 12">
    <name type="scientific">Salix udensis</name>
    <dbReference type="NCBI Taxonomy" id="889485"/>
    <lineage>
        <taxon>Eukaryota</taxon>
        <taxon>Viridiplantae</taxon>
        <taxon>Streptophyta</taxon>
        <taxon>Embryophyta</taxon>
        <taxon>Tracheophyta</taxon>
        <taxon>Spermatophyta</taxon>
        <taxon>Magnoliopsida</taxon>
        <taxon>eudicotyledons</taxon>
        <taxon>Gunneridae</taxon>
        <taxon>Pentapetalae</taxon>
        <taxon>rosids</taxon>
        <taxon>fabids</taxon>
        <taxon>Malpighiales</taxon>
        <taxon>Salicaceae</taxon>
        <taxon>Saliceae</taxon>
        <taxon>Salix</taxon>
    </lineage>
</organism>
<evidence type="ECO:0000256" key="7">
    <source>
        <dbReference type="SAM" id="SignalP"/>
    </source>
</evidence>
<evidence type="ECO:0000313" key="11">
    <source>
        <dbReference type="EMBL" id="KAJ6409048.1"/>
    </source>
</evidence>
<evidence type="ECO:0000256" key="2">
    <source>
        <dbReference type="ARBA" id="ARBA00022737"/>
    </source>
</evidence>
<comment type="caution">
    <text evidence="11">The sequence shown here is derived from an EMBL/GenBank/DDBJ whole genome shotgun (WGS) entry which is preliminary data.</text>
</comment>
<dbReference type="EMBL" id="JAPFFJ010000015">
    <property type="protein sequence ID" value="KAJ6409048.1"/>
    <property type="molecule type" value="Genomic_DNA"/>
</dbReference>
<dbReference type="InterPro" id="IPR050560">
    <property type="entry name" value="MYB_TF"/>
</dbReference>
<dbReference type="PANTHER" id="PTHR45614:SF218">
    <property type="entry name" value="TRANSCRIPTION FACTOR MYB119-RELATED"/>
    <property type="match status" value="1"/>
</dbReference>
<keyword evidence="3" id="KW-0805">Transcription regulation</keyword>
<protein>
    <submittedName>
        <fullName evidence="11">Uncharacterized protein</fullName>
    </submittedName>
</protein>
<feature type="compositionally biased region" description="Low complexity" evidence="6">
    <location>
        <begin position="212"/>
        <end position="236"/>
    </location>
</feature>
<dbReference type="InterPro" id="IPR017930">
    <property type="entry name" value="Myb_dom"/>
</dbReference>
<accession>A0AAD6NXY2</accession>
<keyword evidence="7" id="KW-0732">Signal</keyword>
<evidence type="ECO:0000256" key="3">
    <source>
        <dbReference type="ARBA" id="ARBA00023015"/>
    </source>
</evidence>
<feature type="chain" id="PRO_5042006595" evidence="7">
    <location>
        <begin position="23"/>
        <end position="393"/>
    </location>
</feature>
<feature type="region of interest" description="Disordered" evidence="6">
    <location>
        <begin position="166"/>
        <end position="198"/>
    </location>
</feature>
<comment type="subcellular location">
    <subcellularLocation>
        <location evidence="1">Nucleus</location>
    </subcellularLocation>
</comment>
<keyword evidence="12" id="KW-1185">Reference proteome</keyword>
<evidence type="ECO:0000259" key="10">
    <source>
        <dbReference type="PROSITE" id="PS51294"/>
    </source>
</evidence>
<feature type="domain" description="Myb-like" evidence="8">
    <location>
        <begin position="125"/>
        <end position="175"/>
    </location>
</feature>
<reference evidence="11 12" key="1">
    <citation type="journal article" date="2023" name="Int. J. Mol. Sci.">
        <title>De Novo Assembly and Annotation of 11 Diverse Shrub Willow (Salix) Genomes Reveals Novel Gene Organization in Sex-Linked Regions.</title>
        <authorList>
            <person name="Hyden B."/>
            <person name="Feng K."/>
            <person name="Yates T.B."/>
            <person name="Jawdy S."/>
            <person name="Cereghino C."/>
            <person name="Smart L.B."/>
            <person name="Muchero W."/>
        </authorList>
    </citation>
    <scope>NUCLEOTIDE SEQUENCE [LARGE SCALE GENOMIC DNA]</scope>
    <source>
        <tissue evidence="11">Shoot tip</tissue>
    </source>
</reference>
<dbReference type="PANTHER" id="PTHR45614">
    <property type="entry name" value="MYB PROTEIN-RELATED"/>
    <property type="match status" value="1"/>
</dbReference>
<dbReference type="GO" id="GO:0000978">
    <property type="term" value="F:RNA polymerase II cis-regulatory region sequence-specific DNA binding"/>
    <property type="evidence" value="ECO:0007669"/>
    <property type="project" value="TreeGrafter"/>
</dbReference>
<evidence type="ECO:0000259" key="9">
    <source>
        <dbReference type="PROSITE" id="PS51293"/>
    </source>
</evidence>
<dbReference type="FunFam" id="1.10.10.60:FF:000010">
    <property type="entry name" value="Transcriptional activator Myb isoform A"/>
    <property type="match status" value="1"/>
</dbReference>
<name>A0AAD6NXY2_9ROSI</name>
<evidence type="ECO:0000313" key="12">
    <source>
        <dbReference type="Proteomes" id="UP001162972"/>
    </source>
</evidence>
<feature type="domain" description="HTH myb-type" evidence="10">
    <location>
        <begin position="75"/>
        <end position="128"/>
    </location>
</feature>
<evidence type="ECO:0000256" key="4">
    <source>
        <dbReference type="ARBA" id="ARBA00023125"/>
    </source>
</evidence>
<evidence type="ECO:0000259" key="8">
    <source>
        <dbReference type="PROSITE" id="PS50090"/>
    </source>
</evidence>
<keyword evidence="4" id="KW-0238">DNA-binding</keyword>
<keyword evidence="2" id="KW-0677">Repeat</keyword>
<feature type="region of interest" description="Disordered" evidence="6">
    <location>
        <begin position="210"/>
        <end position="236"/>
    </location>
</feature>
<feature type="compositionally biased region" description="Basic residues" evidence="6">
    <location>
        <begin position="173"/>
        <end position="184"/>
    </location>
</feature>
<dbReference type="AlphaFoldDB" id="A0AAD6NXY2"/>
<keyword evidence="5" id="KW-0539">Nucleus</keyword>
<dbReference type="GO" id="GO:0000981">
    <property type="term" value="F:DNA-binding transcription factor activity, RNA polymerase II-specific"/>
    <property type="evidence" value="ECO:0007669"/>
    <property type="project" value="TreeGrafter"/>
</dbReference>
<dbReference type="InterPro" id="IPR017884">
    <property type="entry name" value="SANT_dom"/>
</dbReference>
<dbReference type="InterPro" id="IPR001005">
    <property type="entry name" value="SANT/Myb"/>
</dbReference>
<dbReference type="Pfam" id="PF13921">
    <property type="entry name" value="Myb_DNA-bind_6"/>
    <property type="match status" value="1"/>
</dbReference>
<evidence type="ECO:0000256" key="5">
    <source>
        <dbReference type="ARBA" id="ARBA00023242"/>
    </source>
</evidence>
<proteinExistence type="predicted"/>
<dbReference type="InterPro" id="IPR009057">
    <property type="entry name" value="Homeodomain-like_sf"/>
</dbReference>
<dbReference type="PROSITE" id="PS51293">
    <property type="entry name" value="SANT"/>
    <property type="match status" value="1"/>
</dbReference>
<dbReference type="SUPFAM" id="SSF46689">
    <property type="entry name" value="Homeodomain-like"/>
    <property type="match status" value="1"/>
</dbReference>
<keyword evidence="3" id="KW-0804">Transcription</keyword>
<feature type="domain" description="HTH myb-type" evidence="10">
    <location>
        <begin position="129"/>
        <end position="179"/>
    </location>
</feature>
<dbReference type="PROSITE" id="PS51294">
    <property type="entry name" value="HTH_MYB"/>
    <property type="match status" value="2"/>
</dbReference>
<dbReference type="CDD" id="cd00167">
    <property type="entry name" value="SANT"/>
    <property type="match status" value="2"/>
</dbReference>
<dbReference type="PROSITE" id="PS50090">
    <property type="entry name" value="MYB_LIKE"/>
    <property type="match status" value="2"/>
</dbReference>
<evidence type="ECO:0000256" key="6">
    <source>
        <dbReference type="SAM" id="MobiDB-lite"/>
    </source>
</evidence>